<evidence type="ECO:0008006" key="5">
    <source>
        <dbReference type="Google" id="ProtNLM"/>
    </source>
</evidence>
<organism evidence="3 4">
    <name type="scientific">Gelidibacter salicanalis</name>
    <dbReference type="NCBI Taxonomy" id="291193"/>
    <lineage>
        <taxon>Bacteria</taxon>
        <taxon>Pseudomonadati</taxon>
        <taxon>Bacteroidota</taxon>
        <taxon>Flavobacteriia</taxon>
        <taxon>Flavobacteriales</taxon>
        <taxon>Flavobacteriaceae</taxon>
        <taxon>Gelidibacter</taxon>
    </lineage>
</organism>
<reference evidence="3 4" key="1">
    <citation type="submission" date="2020-09" db="EMBL/GenBank/DDBJ databases">
        <title>Draft genome of Gelidibacter salicanalis PAMC21136.</title>
        <authorList>
            <person name="Park H."/>
        </authorList>
    </citation>
    <scope>NUCLEOTIDE SEQUENCE [LARGE SCALE GENOMIC DNA]</scope>
    <source>
        <strain evidence="3 4">PAMC21136</strain>
    </source>
</reference>
<evidence type="ECO:0000313" key="3">
    <source>
        <dbReference type="EMBL" id="MBJ7880050.1"/>
    </source>
</evidence>
<name>A0A934NBV3_9FLAO</name>
<protein>
    <recommendedName>
        <fullName evidence="5">DUF5667 domain-containing protein</fullName>
    </recommendedName>
</protein>
<feature type="coiled-coil region" evidence="1">
    <location>
        <begin position="58"/>
        <end position="155"/>
    </location>
</feature>
<dbReference type="RefSeq" id="WP_199597799.1">
    <property type="nucleotide sequence ID" value="NZ_JAEHJZ010000008.1"/>
</dbReference>
<keyword evidence="1" id="KW-0175">Coiled coil</keyword>
<evidence type="ECO:0000256" key="2">
    <source>
        <dbReference type="SAM" id="SignalP"/>
    </source>
</evidence>
<accession>A0A934NBV3</accession>
<proteinExistence type="predicted"/>
<gene>
    <name evidence="3" type="ORF">JEM65_05200</name>
</gene>
<feature type="signal peptide" evidence="2">
    <location>
        <begin position="1"/>
        <end position="18"/>
    </location>
</feature>
<keyword evidence="2" id="KW-0732">Signal</keyword>
<keyword evidence="4" id="KW-1185">Reference proteome</keyword>
<feature type="chain" id="PRO_5037634473" description="DUF5667 domain-containing protein" evidence="2">
    <location>
        <begin position="19"/>
        <end position="155"/>
    </location>
</feature>
<dbReference type="AlphaFoldDB" id="A0A934NBV3"/>
<evidence type="ECO:0000256" key="1">
    <source>
        <dbReference type="SAM" id="Coils"/>
    </source>
</evidence>
<comment type="caution">
    <text evidence="3">The sequence shown here is derived from an EMBL/GenBank/DDBJ whole genome shotgun (WGS) entry which is preliminary data.</text>
</comment>
<dbReference type="EMBL" id="JAEHJZ010000008">
    <property type="protein sequence ID" value="MBJ7880050.1"/>
    <property type="molecule type" value="Genomic_DNA"/>
</dbReference>
<sequence>MKIWILVLFLSLGTFVNAQEVISNGKAYEVKGKAVFKDGIDITATLAPAEKDAIFKTLRNQAKEIKDAENVRKKLENAAKKSDKAQKKAVKDLKRKQIAQSKFEKAAKRLEQNQEKYEKLKMRGKLSPNDEAKWLRNLERYKKDLDKATKNLRRS</sequence>
<dbReference type="Proteomes" id="UP000662373">
    <property type="component" value="Unassembled WGS sequence"/>
</dbReference>
<evidence type="ECO:0000313" key="4">
    <source>
        <dbReference type="Proteomes" id="UP000662373"/>
    </source>
</evidence>